<dbReference type="PANTHER" id="PTHR35569:SF8">
    <property type="entry name" value="HYDRATASE, PUTATIVE (AFU_ORTHOLOGUE AFUA_7G06270)-RELATED"/>
    <property type="match status" value="1"/>
</dbReference>
<dbReference type="NCBIfam" id="TIGR03401">
    <property type="entry name" value="cyanamide_fam"/>
    <property type="match status" value="1"/>
</dbReference>
<dbReference type="PANTHER" id="PTHR35569">
    <property type="entry name" value="CYANAMIDE HYDRATASE DDI2-RELATED"/>
    <property type="match status" value="1"/>
</dbReference>
<dbReference type="Proteomes" id="UP000279259">
    <property type="component" value="Unassembled WGS sequence"/>
</dbReference>
<dbReference type="EMBL" id="RSCD01000011">
    <property type="protein sequence ID" value="RSH90032.1"/>
    <property type="molecule type" value="Genomic_DNA"/>
</dbReference>
<proteinExistence type="predicted"/>
<dbReference type="InterPro" id="IPR003607">
    <property type="entry name" value="HD/PDEase_dom"/>
</dbReference>
<reference evidence="2 3" key="1">
    <citation type="submission" date="2018-11" db="EMBL/GenBank/DDBJ databases">
        <title>Genome sequence of Saitozyma podzolica DSM 27192.</title>
        <authorList>
            <person name="Aliyu H."/>
            <person name="Gorte O."/>
            <person name="Ochsenreither K."/>
        </authorList>
    </citation>
    <scope>NUCLEOTIDE SEQUENCE [LARGE SCALE GENOMIC DNA]</scope>
    <source>
        <strain evidence="2 3">DSM 27192</strain>
    </source>
</reference>
<dbReference type="PROSITE" id="PS51831">
    <property type="entry name" value="HD"/>
    <property type="match status" value="1"/>
</dbReference>
<dbReference type="OrthoDB" id="10033309at2759"/>
<dbReference type="AlphaFoldDB" id="A0A427YG17"/>
<feature type="domain" description="HD" evidence="1">
    <location>
        <begin position="65"/>
        <end position="176"/>
    </location>
</feature>
<dbReference type="FunFam" id="1.10.3210.10:FF:000038">
    <property type="entry name" value="Cyanamide hydratase, putative"/>
    <property type="match status" value="1"/>
</dbReference>
<evidence type="ECO:0000259" key="1">
    <source>
        <dbReference type="PROSITE" id="PS51831"/>
    </source>
</evidence>
<protein>
    <recommendedName>
        <fullName evidence="1">HD domain-containing protein</fullName>
    </recommendedName>
</protein>
<comment type="caution">
    <text evidence="2">The sequence shown here is derived from an EMBL/GenBank/DDBJ whole genome shotgun (WGS) entry which is preliminary data.</text>
</comment>
<evidence type="ECO:0000313" key="3">
    <source>
        <dbReference type="Proteomes" id="UP000279259"/>
    </source>
</evidence>
<evidence type="ECO:0000313" key="2">
    <source>
        <dbReference type="EMBL" id="RSH90032.1"/>
    </source>
</evidence>
<sequence>MSLSHDDIPRNGWTAVPVDASVLLKGKAYLHEPKPVRVEDIKFPSDDAVVSKVYAYAKERLSRQTFNHSMRVFYYGMAIVNQQFPEHASTFSPSTYALSCLLHDIGATDENIAATHMSFEFYGGIIALNLLTDLGAPRDQAEAVCETIIRHQDLGTVGNITFLGQVIQLATIYDNVTDHPDIPDYKDLLAERTRDDVNAKFPREGWLGCFASIIRKETGLKPWCHTTHIHDFDKLVEGNKVMRKYE</sequence>
<gene>
    <name evidence="2" type="ORF">EHS25_001365</name>
</gene>
<accession>A0A427YG17</accession>
<name>A0A427YG17_9TREE</name>
<dbReference type="InterPro" id="IPR006674">
    <property type="entry name" value="HD_domain"/>
</dbReference>
<dbReference type="InterPro" id="IPR017771">
    <property type="entry name" value="Cyanamide_hydratase_HD"/>
</dbReference>
<dbReference type="STRING" id="1890683.A0A427YG17"/>
<organism evidence="2 3">
    <name type="scientific">Saitozyma podzolica</name>
    <dbReference type="NCBI Taxonomy" id="1890683"/>
    <lineage>
        <taxon>Eukaryota</taxon>
        <taxon>Fungi</taxon>
        <taxon>Dikarya</taxon>
        <taxon>Basidiomycota</taxon>
        <taxon>Agaricomycotina</taxon>
        <taxon>Tremellomycetes</taxon>
        <taxon>Tremellales</taxon>
        <taxon>Trimorphomycetaceae</taxon>
        <taxon>Saitozyma</taxon>
    </lineage>
</organism>
<dbReference type="SUPFAM" id="SSF109604">
    <property type="entry name" value="HD-domain/PDEase-like"/>
    <property type="match status" value="1"/>
</dbReference>
<keyword evidence="3" id="KW-1185">Reference proteome</keyword>
<dbReference type="CDD" id="cd00077">
    <property type="entry name" value="HDc"/>
    <property type="match status" value="1"/>
</dbReference>
<dbReference type="Gene3D" id="1.10.3210.10">
    <property type="entry name" value="Hypothetical protein af1432"/>
    <property type="match status" value="1"/>
</dbReference>